<name>D4V8B2_PHOVU</name>
<dbReference type="Proteomes" id="UP000004563">
    <property type="component" value="Unassembled WGS sequence"/>
</dbReference>
<dbReference type="Pfam" id="PF00589">
    <property type="entry name" value="Phage_integrase"/>
    <property type="match status" value="1"/>
</dbReference>
<dbReference type="InterPro" id="IPR010998">
    <property type="entry name" value="Integrase_recombinase_N"/>
</dbReference>
<dbReference type="InterPro" id="IPR025269">
    <property type="entry name" value="SAM-like_dom"/>
</dbReference>
<dbReference type="SUPFAM" id="SSF56349">
    <property type="entry name" value="DNA breaking-rejoining enzymes"/>
    <property type="match status" value="1"/>
</dbReference>
<dbReference type="PANTHER" id="PTHR30349:SF64">
    <property type="entry name" value="PROPHAGE INTEGRASE INTD-RELATED"/>
    <property type="match status" value="1"/>
</dbReference>
<dbReference type="PANTHER" id="PTHR30349">
    <property type="entry name" value="PHAGE INTEGRASE-RELATED"/>
    <property type="match status" value="1"/>
</dbReference>
<dbReference type="CDD" id="cd01185">
    <property type="entry name" value="INTN1_C_like"/>
    <property type="match status" value="1"/>
</dbReference>
<dbReference type="EMBL" id="ADKO01000069">
    <property type="protein sequence ID" value="EFG17799.1"/>
    <property type="molecule type" value="Genomic_DNA"/>
</dbReference>
<evidence type="ECO:0000256" key="1">
    <source>
        <dbReference type="ARBA" id="ARBA00008857"/>
    </source>
</evidence>
<organism evidence="5 6">
    <name type="scientific">Phocaeicola vulgatus PC510</name>
    <dbReference type="NCBI Taxonomy" id="702446"/>
    <lineage>
        <taxon>Bacteria</taxon>
        <taxon>Pseudomonadati</taxon>
        <taxon>Bacteroidota</taxon>
        <taxon>Bacteroidia</taxon>
        <taxon>Bacteroidales</taxon>
        <taxon>Bacteroidaceae</taxon>
        <taxon>Phocaeicola</taxon>
    </lineage>
</organism>
<dbReference type="AlphaFoldDB" id="D4V8B2"/>
<evidence type="ECO:0000313" key="5">
    <source>
        <dbReference type="EMBL" id="EFG17799.1"/>
    </source>
</evidence>
<dbReference type="Pfam" id="PF13102">
    <property type="entry name" value="Phage_int_SAM_5"/>
    <property type="match status" value="1"/>
</dbReference>
<comment type="caution">
    <text evidence="5">The sequence shown here is derived from an EMBL/GenBank/DDBJ whole genome shotgun (WGS) entry which is preliminary data.</text>
</comment>
<dbReference type="GO" id="GO:0003677">
    <property type="term" value="F:DNA binding"/>
    <property type="evidence" value="ECO:0007669"/>
    <property type="project" value="UniProtKB-KW"/>
</dbReference>
<dbReference type="InterPro" id="IPR035386">
    <property type="entry name" value="Arm-DNA-bind_5"/>
</dbReference>
<sequence length="404" mass="47466">MQRNYFSILFWIKKTKLLKNGEAPICMRITVNGKRAEIQIKRSVEVNKWNAQRECATGKDRKHQELNHYIETVRTRVLKIHRELEQDGKPVTAEILKNLFNGANQPPKMLLERFREHNEKYRALIGKDVVEATVLRYERTVRYLEEFLKKEYKSSDIPFRNIDRQFVEKFEYFIKTEKNCAQNATVKYLKILKKIVTLALTNKWMTENPFTGIKFKQTQTNRDFLTEDELHAIMEKKFDIPRLEAVRDIFVFCCLSGLAFTDVQHLKPEHITKDINGEWWIRKAREKTNNMCHIPLLDIPAMIIEKYRKNPVCLQKNVVLPVPSNQRMNSYLKEIADVCGITKKLTTHCARHSFACFALANKVSMETIAKMLGHSDIRTTKIYAKVLDTTVSKEMETMKNKFAI</sequence>
<dbReference type="Pfam" id="PF17293">
    <property type="entry name" value="Arm-DNA-bind_5"/>
    <property type="match status" value="1"/>
</dbReference>
<dbReference type="Gene3D" id="1.10.150.130">
    <property type="match status" value="1"/>
</dbReference>
<comment type="similarity">
    <text evidence="1">Belongs to the 'phage' integrase family.</text>
</comment>
<dbReference type="InterPro" id="IPR013762">
    <property type="entry name" value="Integrase-like_cat_sf"/>
</dbReference>
<dbReference type="GO" id="GO:0006310">
    <property type="term" value="P:DNA recombination"/>
    <property type="evidence" value="ECO:0007669"/>
    <property type="project" value="UniProtKB-KW"/>
</dbReference>
<feature type="domain" description="Tyr recombinase" evidence="4">
    <location>
        <begin position="220"/>
        <end position="396"/>
    </location>
</feature>
<dbReference type="Gene3D" id="1.10.443.10">
    <property type="entry name" value="Intergrase catalytic core"/>
    <property type="match status" value="1"/>
</dbReference>
<keyword evidence="3" id="KW-0233">DNA recombination</keyword>
<dbReference type="InterPro" id="IPR011010">
    <property type="entry name" value="DNA_brk_join_enz"/>
</dbReference>
<protein>
    <submittedName>
        <fullName evidence="5">Site-specific recombinase, phage integrase family</fullName>
    </submittedName>
</protein>
<dbReference type="PROSITE" id="PS51898">
    <property type="entry name" value="TYR_RECOMBINASE"/>
    <property type="match status" value="1"/>
</dbReference>
<dbReference type="InterPro" id="IPR050090">
    <property type="entry name" value="Tyrosine_recombinase_XerCD"/>
</dbReference>
<reference evidence="5 6" key="1">
    <citation type="journal article" date="2011" name="J. Bacteriol.">
        <title>Draft genome sequence of Bacteroides vulgatus PC510, a strain isolated from human feces.</title>
        <authorList>
            <person name="Cuiv P.O."/>
            <person name="Klaassens E.S."/>
            <person name="Durkin A.S."/>
            <person name="Harkins D.M."/>
            <person name="Foster L."/>
            <person name="McCorrison J."/>
            <person name="Torralba M."/>
            <person name="Nelson K.E."/>
            <person name="Morrison M."/>
        </authorList>
    </citation>
    <scope>NUCLEOTIDE SEQUENCE [LARGE SCALE GENOMIC DNA]</scope>
    <source>
        <strain evidence="5 6">PC510</strain>
    </source>
</reference>
<evidence type="ECO:0000256" key="2">
    <source>
        <dbReference type="ARBA" id="ARBA00023125"/>
    </source>
</evidence>
<evidence type="ECO:0000256" key="3">
    <source>
        <dbReference type="ARBA" id="ARBA00023172"/>
    </source>
</evidence>
<gene>
    <name evidence="5" type="ORF">CUU_0574</name>
</gene>
<evidence type="ECO:0000313" key="6">
    <source>
        <dbReference type="Proteomes" id="UP000004563"/>
    </source>
</evidence>
<dbReference type="GO" id="GO:0015074">
    <property type="term" value="P:DNA integration"/>
    <property type="evidence" value="ECO:0007669"/>
    <property type="project" value="InterPro"/>
</dbReference>
<dbReference type="InterPro" id="IPR002104">
    <property type="entry name" value="Integrase_catalytic"/>
</dbReference>
<accession>D4V8B2</accession>
<evidence type="ECO:0000259" key="4">
    <source>
        <dbReference type="PROSITE" id="PS51898"/>
    </source>
</evidence>
<keyword evidence="2" id="KW-0238">DNA-binding</keyword>
<proteinExistence type="inferred from homology"/>